<evidence type="ECO:0000256" key="1">
    <source>
        <dbReference type="ARBA" id="ARBA00004651"/>
    </source>
</evidence>
<dbReference type="PIRSF" id="PIRSF000267">
    <property type="entry name" value="Cyt_oxidse_sub2"/>
    <property type="match status" value="1"/>
</dbReference>
<dbReference type="PANTHER" id="PTHR43141">
    <property type="entry name" value="CYTOCHROME BD2 SUBUNIT II"/>
    <property type="match status" value="1"/>
</dbReference>
<feature type="transmembrane region" description="Helical" evidence="12">
    <location>
        <begin position="87"/>
        <end position="105"/>
    </location>
</feature>
<dbReference type="GO" id="GO:0009055">
    <property type="term" value="F:electron transfer activity"/>
    <property type="evidence" value="ECO:0007669"/>
    <property type="project" value="TreeGrafter"/>
</dbReference>
<evidence type="ECO:0000256" key="10">
    <source>
        <dbReference type="ARBA" id="ARBA00023004"/>
    </source>
</evidence>
<dbReference type="GO" id="GO:0019646">
    <property type="term" value="P:aerobic electron transport chain"/>
    <property type="evidence" value="ECO:0007669"/>
    <property type="project" value="TreeGrafter"/>
</dbReference>
<gene>
    <name evidence="13" type="primary">cydB</name>
    <name evidence="13" type="ORF">FEF65_11070</name>
</gene>
<dbReference type="PANTHER" id="PTHR43141:SF5">
    <property type="entry name" value="CYTOCHROME BD-I UBIQUINOL OXIDASE SUBUNIT 2"/>
    <property type="match status" value="1"/>
</dbReference>
<keyword evidence="14" id="KW-1185">Reference proteome</keyword>
<evidence type="ECO:0000313" key="13">
    <source>
        <dbReference type="EMBL" id="TLS66129.1"/>
    </source>
</evidence>
<keyword evidence="6 12" id="KW-0812">Transmembrane</keyword>
<keyword evidence="5" id="KW-0349">Heme</keyword>
<keyword evidence="3" id="KW-0813">Transport</keyword>
<evidence type="ECO:0000256" key="7">
    <source>
        <dbReference type="ARBA" id="ARBA00022723"/>
    </source>
</evidence>
<dbReference type="Pfam" id="PF02322">
    <property type="entry name" value="Cyt_bd_oxida_II"/>
    <property type="match status" value="1"/>
</dbReference>
<evidence type="ECO:0000256" key="8">
    <source>
        <dbReference type="ARBA" id="ARBA00022982"/>
    </source>
</evidence>
<dbReference type="OrthoDB" id="9776710at2"/>
<evidence type="ECO:0000256" key="6">
    <source>
        <dbReference type="ARBA" id="ARBA00022692"/>
    </source>
</evidence>
<evidence type="ECO:0000256" key="11">
    <source>
        <dbReference type="ARBA" id="ARBA00023136"/>
    </source>
</evidence>
<dbReference type="GO" id="GO:0046872">
    <property type="term" value="F:metal ion binding"/>
    <property type="evidence" value="ECO:0007669"/>
    <property type="project" value="UniProtKB-KW"/>
</dbReference>
<dbReference type="AlphaFoldDB" id="A0A5R9GMB4"/>
<feature type="transmembrane region" description="Helical" evidence="12">
    <location>
        <begin position="167"/>
        <end position="192"/>
    </location>
</feature>
<evidence type="ECO:0000256" key="3">
    <source>
        <dbReference type="ARBA" id="ARBA00022448"/>
    </source>
</evidence>
<name>A0A5R9GMB4_9PROT</name>
<keyword evidence="4" id="KW-1003">Cell membrane</keyword>
<evidence type="ECO:0000256" key="4">
    <source>
        <dbReference type="ARBA" id="ARBA00022475"/>
    </source>
</evidence>
<feature type="transmembrane region" description="Helical" evidence="12">
    <location>
        <begin position="334"/>
        <end position="358"/>
    </location>
</feature>
<keyword evidence="8" id="KW-0249">Electron transport</keyword>
<keyword evidence="9 12" id="KW-1133">Transmembrane helix</keyword>
<evidence type="ECO:0000313" key="14">
    <source>
        <dbReference type="Proteomes" id="UP000306585"/>
    </source>
</evidence>
<evidence type="ECO:0000256" key="9">
    <source>
        <dbReference type="ARBA" id="ARBA00022989"/>
    </source>
</evidence>
<feature type="transmembrane region" description="Helical" evidence="12">
    <location>
        <begin position="266"/>
        <end position="284"/>
    </location>
</feature>
<feature type="transmembrane region" description="Helical" evidence="12">
    <location>
        <begin position="12"/>
        <end position="41"/>
    </location>
</feature>
<dbReference type="Proteomes" id="UP000306585">
    <property type="component" value="Unassembled WGS sequence"/>
</dbReference>
<keyword evidence="11 12" id="KW-0472">Membrane</keyword>
<dbReference type="NCBIfam" id="TIGR00203">
    <property type="entry name" value="cydB"/>
    <property type="match status" value="1"/>
</dbReference>
<sequence>MEFLDYESLRFIWWALVGILLIGFAIMDGFDLGVAMVHPFIGRNDGERRVLMNSIGPTWDGNQVWLILGAGAVLAAWPTVYAVAFSGLYAALLIVLFSLFLRPVAIDYRSKLENSTWRSFWDWSLFVSGVVPALIFGVTFGNLLQGVPFHFDDTMRSFYTGTLAELLNPFALLVGLVSVSMLVMQGASFLMIKTEAPIYQRAAVTAKISALLTVILFVVAGYWVASGIDGYQVVSGLSHNGPSNPLLKEVSMVTGSWMNNFQSAPALWIVPALAVIGALAVIVIRRDGLRFIASGISVAGVVATAGVAMFPFVLPSSTHPAQSLTMWDGSSSEQTLYLMLIAALIFVPLILAYTAWVFRVLRGRVTVAHIRENDHAVY</sequence>
<evidence type="ECO:0000256" key="5">
    <source>
        <dbReference type="ARBA" id="ARBA00022617"/>
    </source>
</evidence>
<keyword evidence="10" id="KW-0408">Iron</keyword>
<comment type="subcellular location">
    <subcellularLocation>
        <location evidence="1">Cell membrane</location>
        <topology evidence="1">Multi-pass membrane protein</topology>
    </subcellularLocation>
</comment>
<dbReference type="InterPro" id="IPR003317">
    <property type="entry name" value="Cyt-d_oxidase_su2"/>
</dbReference>
<organism evidence="13 14">
    <name type="scientific">Mariprofundus erugo</name>
    <dbReference type="NCBI Taxonomy" id="2528639"/>
    <lineage>
        <taxon>Bacteria</taxon>
        <taxon>Pseudomonadati</taxon>
        <taxon>Pseudomonadota</taxon>
        <taxon>Candidatius Mariprofundia</taxon>
        <taxon>Mariprofundales</taxon>
        <taxon>Mariprofundaceae</taxon>
        <taxon>Mariprofundus</taxon>
    </lineage>
</organism>
<accession>A0A5R9GMB4</accession>
<dbReference type="GO" id="GO:0005886">
    <property type="term" value="C:plasma membrane"/>
    <property type="evidence" value="ECO:0007669"/>
    <property type="project" value="UniProtKB-SubCell"/>
</dbReference>
<evidence type="ECO:0000256" key="2">
    <source>
        <dbReference type="ARBA" id="ARBA00007543"/>
    </source>
</evidence>
<dbReference type="EMBL" id="VBRY01000011">
    <property type="protein sequence ID" value="TLS66129.1"/>
    <property type="molecule type" value="Genomic_DNA"/>
</dbReference>
<dbReference type="GO" id="GO:0016682">
    <property type="term" value="F:oxidoreductase activity, acting on diphenols and related substances as donors, oxygen as acceptor"/>
    <property type="evidence" value="ECO:0007669"/>
    <property type="project" value="TreeGrafter"/>
</dbReference>
<feature type="transmembrane region" description="Helical" evidence="12">
    <location>
        <begin position="291"/>
        <end position="314"/>
    </location>
</feature>
<comment type="similarity">
    <text evidence="2">Belongs to the cytochrome ubiquinol oxidase subunit 2 family.</text>
</comment>
<comment type="caution">
    <text evidence="13">The sequence shown here is derived from an EMBL/GenBank/DDBJ whole genome shotgun (WGS) entry which is preliminary data.</text>
</comment>
<reference evidence="13 14" key="1">
    <citation type="journal article" date="2019" name="Appl. Environ. Microbiol.">
        <title>Environmental Evidence and Genomic Insight of Iron-oxidizing Bacteria Preference Towards More Corrosion Resistant Stainless Steel at Higher Salinities.</title>
        <authorList>
            <person name="Garrison C.E."/>
            <person name="Price K.A."/>
            <person name="Field E.K."/>
        </authorList>
    </citation>
    <scope>NUCLEOTIDE SEQUENCE [LARGE SCALE GENOMIC DNA]</scope>
    <source>
        <strain evidence="13 14">P3</strain>
    </source>
</reference>
<evidence type="ECO:0000256" key="12">
    <source>
        <dbReference type="SAM" id="Phobius"/>
    </source>
</evidence>
<feature type="transmembrane region" description="Helical" evidence="12">
    <location>
        <begin position="125"/>
        <end position="147"/>
    </location>
</feature>
<keyword evidence="7" id="KW-0479">Metal-binding</keyword>
<feature type="transmembrane region" description="Helical" evidence="12">
    <location>
        <begin position="204"/>
        <end position="225"/>
    </location>
</feature>
<protein>
    <submittedName>
        <fullName evidence="13">Cytochrome d ubiquinol oxidase subunit II</fullName>
    </submittedName>
</protein>
<proteinExistence type="inferred from homology"/>
<dbReference type="GO" id="GO:0070069">
    <property type="term" value="C:cytochrome complex"/>
    <property type="evidence" value="ECO:0007669"/>
    <property type="project" value="TreeGrafter"/>
</dbReference>